<dbReference type="Proteomes" id="UP000184386">
    <property type="component" value="Unassembled WGS sequence"/>
</dbReference>
<sequence length="61" mass="6346">MAKKNTTPSADQTDSSNTSGGDSSEDCIGTTQDYVSGDSARSSSSHQFSQATTDPRNGNKK</sequence>
<keyword evidence="3" id="KW-1185">Reference proteome</keyword>
<feature type="compositionally biased region" description="Low complexity" evidence="1">
    <location>
        <begin position="13"/>
        <end position="22"/>
    </location>
</feature>
<dbReference type="RefSeq" id="WP_073273433.1">
    <property type="nucleotide sequence ID" value="NZ_FRAC01000007.1"/>
</dbReference>
<accession>A0A1M6MCF3</accession>
<organism evidence="2 3">
    <name type="scientific">Anaerocolumna jejuensis DSM 15929</name>
    <dbReference type="NCBI Taxonomy" id="1121322"/>
    <lineage>
        <taxon>Bacteria</taxon>
        <taxon>Bacillati</taxon>
        <taxon>Bacillota</taxon>
        <taxon>Clostridia</taxon>
        <taxon>Lachnospirales</taxon>
        <taxon>Lachnospiraceae</taxon>
        <taxon>Anaerocolumna</taxon>
    </lineage>
</organism>
<proteinExistence type="predicted"/>
<evidence type="ECO:0000313" key="2">
    <source>
        <dbReference type="EMBL" id="SHJ81144.1"/>
    </source>
</evidence>
<feature type="compositionally biased region" description="Low complexity" evidence="1">
    <location>
        <begin position="39"/>
        <end position="51"/>
    </location>
</feature>
<name>A0A1M6MCF3_9FIRM</name>
<feature type="compositionally biased region" description="Polar residues" evidence="1">
    <location>
        <begin position="1"/>
        <end position="12"/>
    </location>
</feature>
<dbReference type="AlphaFoldDB" id="A0A1M6MCF3"/>
<reference evidence="2 3" key="1">
    <citation type="submission" date="2016-11" db="EMBL/GenBank/DDBJ databases">
        <authorList>
            <person name="Jaros S."/>
            <person name="Januszkiewicz K."/>
            <person name="Wedrychowicz H."/>
        </authorList>
    </citation>
    <scope>NUCLEOTIDE SEQUENCE [LARGE SCALE GENOMIC DNA]</scope>
    <source>
        <strain evidence="2 3">DSM 15929</strain>
    </source>
</reference>
<evidence type="ECO:0000256" key="1">
    <source>
        <dbReference type="SAM" id="MobiDB-lite"/>
    </source>
</evidence>
<dbReference type="EMBL" id="FRAC01000007">
    <property type="protein sequence ID" value="SHJ81144.1"/>
    <property type="molecule type" value="Genomic_DNA"/>
</dbReference>
<protein>
    <submittedName>
        <fullName evidence="2">Uncharacterized protein</fullName>
    </submittedName>
</protein>
<feature type="compositionally biased region" description="Polar residues" evidence="1">
    <location>
        <begin position="52"/>
        <end position="61"/>
    </location>
</feature>
<evidence type="ECO:0000313" key="3">
    <source>
        <dbReference type="Proteomes" id="UP000184386"/>
    </source>
</evidence>
<feature type="region of interest" description="Disordered" evidence="1">
    <location>
        <begin position="1"/>
        <end position="61"/>
    </location>
</feature>
<gene>
    <name evidence="2" type="ORF">SAMN02745136_00948</name>
</gene>